<name>A0A8S5TKA6_9CAUD</name>
<proteinExistence type="predicted"/>
<evidence type="ECO:0000313" key="1">
    <source>
        <dbReference type="EMBL" id="DAF63560.1"/>
    </source>
</evidence>
<sequence>MNLSPIIQKNIIKLLDKGFDIFEIYKKYRSNWGVKEELDFIIEDIQDNVEELYMDKLNDYITNLEL</sequence>
<protein>
    <submittedName>
        <fullName evidence="1">Uncharacterized protein</fullName>
    </submittedName>
</protein>
<dbReference type="EMBL" id="BK032842">
    <property type="protein sequence ID" value="DAF63560.1"/>
    <property type="molecule type" value="Genomic_DNA"/>
</dbReference>
<organism evidence="1">
    <name type="scientific">Siphoviridae sp. ctwQT14</name>
    <dbReference type="NCBI Taxonomy" id="2827971"/>
    <lineage>
        <taxon>Viruses</taxon>
        <taxon>Duplodnaviria</taxon>
        <taxon>Heunggongvirae</taxon>
        <taxon>Uroviricota</taxon>
        <taxon>Caudoviricetes</taxon>
    </lineage>
</organism>
<accession>A0A8S5TKA6</accession>
<reference evidence="1" key="1">
    <citation type="journal article" date="2021" name="Proc. Natl. Acad. Sci. U.S.A.">
        <title>A Catalog of Tens of Thousands of Viruses from Human Metagenomes Reveals Hidden Associations with Chronic Diseases.</title>
        <authorList>
            <person name="Tisza M.J."/>
            <person name="Buck C.B."/>
        </authorList>
    </citation>
    <scope>NUCLEOTIDE SEQUENCE</scope>
    <source>
        <strain evidence="1">CtwQT14</strain>
    </source>
</reference>